<accession>A0A2G9USW6</accession>
<gene>
    <name evidence="1" type="ORF">TELCIR_04678</name>
</gene>
<dbReference type="EMBL" id="KZ345473">
    <property type="protein sequence ID" value="PIO73351.1"/>
    <property type="molecule type" value="Genomic_DNA"/>
</dbReference>
<evidence type="ECO:0000313" key="1">
    <source>
        <dbReference type="EMBL" id="PIO73351.1"/>
    </source>
</evidence>
<protein>
    <submittedName>
        <fullName evidence="1">Uncharacterized protein</fullName>
    </submittedName>
</protein>
<dbReference type="OrthoDB" id="5984255at2759"/>
<reference evidence="1 2" key="1">
    <citation type="submission" date="2015-09" db="EMBL/GenBank/DDBJ databases">
        <title>Draft genome of the parasitic nematode Teladorsagia circumcincta isolate WARC Sus (inbred).</title>
        <authorList>
            <person name="Mitreva M."/>
        </authorList>
    </citation>
    <scope>NUCLEOTIDE SEQUENCE [LARGE SCALE GENOMIC DNA]</scope>
    <source>
        <strain evidence="1 2">S</strain>
    </source>
</reference>
<keyword evidence="2" id="KW-1185">Reference proteome</keyword>
<evidence type="ECO:0000313" key="2">
    <source>
        <dbReference type="Proteomes" id="UP000230423"/>
    </source>
</evidence>
<name>A0A2G9USW6_TELCI</name>
<organism evidence="1 2">
    <name type="scientific">Teladorsagia circumcincta</name>
    <name type="common">Brown stomach worm</name>
    <name type="synonym">Ostertagia circumcincta</name>
    <dbReference type="NCBI Taxonomy" id="45464"/>
    <lineage>
        <taxon>Eukaryota</taxon>
        <taxon>Metazoa</taxon>
        <taxon>Ecdysozoa</taxon>
        <taxon>Nematoda</taxon>
        <taxon>Chromadorea</taxon>
        <taxon>Rhabditida</taxon>
        <taxon>Rhabditina</taxon>
        <taxon>Rhabditomorpha</taxon>
        <taxon>Strongyloidea</taxon>
        <taxon>Trichostrongylidae</taxon>
        <taxon>Teladorsagia</taxon>
    </lineage>
</organism>
<dbReference type="Proteomes" id="UP000230423">
    <property type="component" value="Unassembled WGS sequence"/>
</dbReference>
<proteinExistence type="predicted"/>
<sequence length="160" mass="18249">MRQNMPSGQLQTLVDAYDDFVYNHNTPMSKVVSKVVKGCEPDKQKAFSALFSILERNADMVSLKCPDDRWAEIDNEARKNIDRLFARGRGKKNAALSESQFEQAKNSMRKRKRHVLTELGAGFLNPALQKKKNEPVEPVILKLEPYCRGLAELNNRLKKS</sequence>
<dbReference type="AlphaFoldDB" id="A0A2G9USW6"/>